<dbReference type="Pfam" id="PF03845">
    <property type="entry name" value="Spore_permease"/>
    <property type="match status" value="1"/>
</dbReference>
<dbReference type="Gene3D" id="1.20.1740.10">
    <property type="entry name" value="Amino acid/polyamine transporter I"/>
    <property type="match status" value="1"/>
</dbReference>
<evidence type="ECO:0000256" key="1">
    <source>
        <dbReference type="ARBA" id="ARBA00004141"/>
    </source>
</evidence>
<keyword evidence="5 8" id="KW-0812">Transmembrane</keyword>
<keyword evidence="4" id="KW-0309">Germination</keyword>
<gene>
    <name evidence="9" type="primary">yndE_1</name>
    <name evidence="9" type="ORF">SPACI_003650</name>
</gene>
<comment type="subcellular location">
    <subcellularLocation>
        <location evidence="1">Membrane</location>
        <topology evidence="1">Multi-pass membrane protein</topology>
    </subcellularLocation>
</comment>
<keyword evidence="7 8" id="KW-0472">Membrane</keyword>
<evidence type="ECO:0000256" key="3">
    <source>
        <dbReference type="ARBA" id="ARBA00022448"/>
    </source>
</evidence>
<evidence type="ECO:0000256" key="6">
    <source>
        <dbReference type="ARBA" id="ARBA00022989"/>
    </source>
</evidence>
<keyword evidence="6 8" id="KW-1133">Transmembrane helix</keyword>
<keyword evidence="3" id="KW-0813">Transport</keyword>
<dbReference type="Proteomes" id="UP000216052">
    <property type="component" value="Chromosome"/>
</dbReference>
<name>A0ABZ3IX79_SPOA4</name>
<proteinExistence type="inferred from homology"/>
<accession>A0ABZ3IX79</accession>
<dbReference type="PANTHER" id="PTHR34975:SF2">
    <property type="entry name" value="SPORE GERMINATION PROTEIN A2"/>
    <property type="match status" value="1"/>
</dbReference>
<feature type="transmembrane region" description="Helical" evidence="8">
    <location>
        <begin position="166"/>
        <end position="185"/>
    </location>
</feature>
<dbReference type="InterPro" id="IPR004761">
    <property type="entry name" value="Spore_GerAB"/>
</dbReference>
<dbReference type="NCBIfam" id="TIGR00912">
    <property type="entry name" value="2A0309"/>
    <property type="match status" value="1"/>
</dbReference>
<dbReference type="EMBL" id="CP155571">
    <property type="protein sequence ID" value="XFO70377.1"/>
    <property type="molecule type" value="Genomic_DNA"/>
</dbReference>
<feature type="transmembrane region" description="Helical" evidence="8">
    <location>
        <begin position="352"/>
        <end position="372"/>
    </location>
</feature>
<keyword evidence="10" id="KW-1185">Reference proteome</keyword>
<dbReference type="RefSeq" id="WP_143122541.1">
    <property type="nucleotide sequence ID" value="NZ_CP155571.1"/>
</dbReference>
<feature type="transmembrane region" description="Helical" evidence="8">
    <location>
        <begin position="205"/>
        <end position="224"/>
    </location>
</feature>
<evidence type="ECO:0000256" key="7">
    <source>
        <dbReference type="ARBA" id="ARBA00023136"/>
    </source>
</evidence>
<feature type="transmembrane region" description="Helical" evidence="8">
    <location>
        <begin position="56"/>
        <end position="76"/>
    </location>
</feature>
<protein>
    <submittedName>
        <fullName evidence="9">Spore germination protein YndE</fullName>
    </submittedName>
</protein>
<feature type="transmembrane region" description="Helical" evidence="8">
    <location>
        <begin position="138"/>
        <end position="159"/>
    </location>
</feature>
<evidence type="ECO:0000256" key="4">
    <source>
        <dbReference type="ARBA" id="ARBA00022544"/>
    </source>
</evidence>
<evidence type="ECO:0000256" key="5">
    <source>
        <dbReference type="ARBA" id="ARBA00022692"/>
    </source>
</evidence>
<organism evidence="9 10">
    <name type="scientific">Sporomusa acidovorans (strain ATCC 49682 / DSM 3132 / Mol)</name>
    <dbReference type="NCBI Taxonomy" id="1123286"/>
    <lineage>
        <taxon>Bacteria</taxon>
        <taxon>Bacillati</taxon>
        <taxon>Bacillota</taxon>
        <taxon>Negativicutes</taxon>
        <taxon>Selenomonadales</taxon>
        <taxon>Sporomusaceae</taxon>
        <taxon>Sporomusa</taxon>
    </lineage>
</organism>
<reference evidence="9" key="1">
    <citation type="submission" date="2024-05" db="EMBL/GenBank/DDBJ databases">
        <title>Isolation and characterization of Sporomusa carbonis sp. nov., a carboxydotrophic hydrogenogen in the genus of Sporomusa isolated from a charcoal burning pile.</title>
        <authorList>
            <person name="Boeer T."/>
            <person name="Rosenbaum F."/>
            <person name="Eysell L."/>
            <person name="Mueller V."/>
            <person name="Daniel R."/>
            <person name="Poehlein A."/>
        </authorList>
    </citation>
    <scope>NUCLEOTIDE SEQUENCE [LARGE SCALE GENOMIC DNA]</scope>
    <source>
        <strain evidence="9">DSM 3132</strain>
    </source>
</reference>
<feature type="transmembrane region" description="Helical" evidence="8">
    <location>
        <begin position="322"/>
        <end position="340"/>
    </location>
</feature>
<feature type="transmembrane region" description="Helical" evidence="8">
    <location>
        <begin position="289"/>
        <end position="310"/>
    </location>
</feature>
<feature type="transmembrane region" description="Helical" evidence="8">
    <location>
        <begin position="97"/>
        <end position="118"/>
    </location>
</feature>
<sequence length="381" mass="42069">MGRKTKNGVVTAQIMVNLEVKNKMSVAQFAILVTAAMFGGQIIGLPSKLVPQAEQFAWVSIILGGGLFFAAAWLMLKLGELYPDCDYTEYLPRLLGKWPGLAVIGGFIGLFLIVSWANLSQFSQALTFFMFDRTPSDVVIMGMLGVVVYCALQDLGTIIRVVEFNFFVATLMMGTIWLLGIFNFQPENMLPFWTDKPLGMVKGAIDIWGVYGGYEIILLFFPLINKEKGSLTLALAAAIAFVVVTSVIIVVFTVGVLTVEGVKSESYPTLVVVRSVELPGTFIERLENYLLVAWIPSIFKTLAIFVYICSQTLAKLWGFADHRPWVLALTPVIFTGATLLNGPELMKLTDQVLTWLGLALSVGIMPVVYLLAKRRRRSSVR</sequence>
<evidence type="ECO:0000256" key="8">
    <source>
        <dbReference type="SAM" id="Phobius"/>
    </source>
</evidence>
<feature type="transmembrane region" description="Helical" evidence="8">
    <location>
        <begin position="231"/>
        <end position="257"/>
    </location>
</feature>
<dbReference type="PANTHER" id="PTHR34975">
    <property type="entry name" value="SPORE GERMINATION PROTEIN A2"/>
    <property type="match status" value="1"/>
</dbReference>
<evidence type="ECO:0000256" key="2">
    <source>
        <dbReference type="ARBA" id="ARBA00007998"/>
    </source>
</evidence>
<evidence type="ECO:0000313" key="9">
    <source>
        <dbReference type="EMBL" id="XFO70377.1"/>
    </source>
</evidence>
<comment type="similarity">
    <text evidence="2">Belongs to the amino acid-polyamine-organocation (APC) superfamily. Spore germination protein (SGP) (TC 2.A.3.9) family.</text>
</comment>
<feature type="transmembrane region" description="Helical" evidence="8">
    <location>
        <begin position="25"/>
        <end position="44"/>
    </location>
</feature>
<evidence type="ECO:0000313" key="10">
    <source>
        <dbReference type="Proteomes" id="UP000216052"/>
    </source>
</evidence>